<evidence type="ECO:0000313" key="3">
    <source>
        <dbReference type="Proteomes" id="UP001487740"/>
    </source>
</evidence>
<feature type="transmembrane region" description="Helical" evidence="1">
    <location>
        <begin position="85"/>
        <end position="106"/>
    </location>
</feature>
<dbReference type="EMBL" id="JARAKH010000001">
    <property type="protein sequence ID" value="KAK8407702.1"/>
    <property type="molecule type" value="Genomic_DNA"/>
</dbReference>
<dbReference type="GO" id="GO:0016020">
    <property type="term" value="C:membrane"/>
    <property type="evidence" value="ECO:0007669"/>
    <property type="project" value="TreeGrafter"/>
</dbReference>
<keyword evidence="1" id="KW-1133">Transmembrane helix</keyword>
<dbReference type="PANTHER" id="PTHR12242:SF49">
    <property type="entry name" value="HEADBUTT, ISOFORM E"/>
    <property type="match status" value="1"/>
</dbReference>
<organism evidence="2 3">
    <name type="scientific">Scylla paramamosain</name>
    <name type="common">Mud crab</name>
    <dbReference type="NCBI Taxonomy" id="85552"/>
    <lineage>
        <taxon>Eukaryota</taxon>
        <taxon>Metazoa</taxon>
        <taxon>Ecdysozoa</taxon>
        <taxon>Arthropoda</taxon>
        <taxon>Crustacea</taxon>
        <taxon>Multicrustacea</taxon>
        <taxon>Malacostraca</taxon>
        <taxon>Eumalacostraca</taxon>
        <taxon>Eucarida</taxon>
        <taxon>Decapoda</taxon>
        <taxon>Pleocyemata</taxon>
        <taxon>Brachyura</taxon>
        <taxon>Eubrachyura</taxon>
        <taxon>Portunoidea</taxon>
        <taxon>Portunidae</taxon>
        <taxon>Portuninae</taxon>
        <taxon>Scylla</taxon>
    </lineage>
</organism>
<dbReference type="Proteomes" id="UP001487740">
    <property type="component" value="Unassembled WGS sequence"/>
</dbReference>
<reference evidence="2 3" key="1">
    <citation type="submission" date="2023-03" db="EMBL/GenBank/DDBJ databases">
        <title>High-quality genome of Scylla paramamosain provides insights in environmental adaptation.</title>
        <authorList>
            <person name="Zhang L."/>
        </authorList>
    </citation>
    <scope>NUCLEOTIDE SEQUENCE [LARGE SCALE GENOMIC DNA]</scope>
    <source>
        <strain evidence="2">LZ_2023a</strain>
        <tissue evidence="2">Muscle</tissue>
    </source>
</reference>
<evidence type="ECO:0000256" key="1">
    <source>
        <dbReference type="SAM" id="Phobius"/>
    </source>
</evidence>
<keyword evidence="1" id="KW-0812">Transmembrane</keyword>
<feature type="transmembrane region" description="Helical" evidence="1">
    <location>
        <begin position="153"/>
        <end position="171"/>
    </location>
</feature>
<dbReference type="Pfam" id="PF21534">
    <property type="entry name" value="Rost"/>
    <property type="match status" value="1"/>
</dbReference>
<keyword evidence="1" id="KW-0472">Membrane</keyword>
<feature type="transmembrane region" description="Helical" evidence="1">
    <location>
        <begin position="225"/>
        <end position="249"/>
    </location>
</feature>
<dbReference type="InterPro" id="IPR049352">
    <property type="entry name" value="Rost"/>
</dbReference>
<dbReference type="AlphaFoldDB" id="A0AAW0V8J9"/>
<name>A0AAW0V8J9_SCYPA</name>
<proteinExistence type="predicted"/>
<keyword evidence="3" id="KW-1185">Reference proteome</keyword>
<feature type="transmembrane region" description="Helical" evidence="1">
    <location>
        <begin position="127"/>
        <end position="147"/>
    </location>
</feature>
<feature type="transmembrane region" description="Helical" evidence="1">
    <location>
        <begin position="183"/>
        <end position="205"/>
    </location>
</feature>
<gene>
    <name evidence="2" type="ORF">O3P69_002327</name>
</gene>
<dbReference type="EMBL" id="JARAKH010000001">
    <property type="protein sequence ID" value="KAK8407701.1"/>
    <property type="molecule type" value="Genomic_DNA"/>
</dbReference>
<sequence length="302" mass="34472">MGCWETIRQELRISNFKVNHPVPHLFLASEWQEHPVACVRLWYVVYRWVWALYHLGWWAVSLAQEGGWNAPIQRKGYFFIYLTNWAYTSIVLMTTAHASIVTNAWLTYRRTAQLPKTTTLRLKVLWVMQNVVFLPALLITAAYWSAVYNPDDPIGAINVDVHIINSVYVLIDLCVSATPIRILHFYIPFVFMFIYLIFTLVYWAAGGTTPEGGTAIYPIMDWENLQVTLPFVACCAVFSPIMQATVWAVHQARVAVRERCFGSRSPLAPLPHPATMDVILGRDASMESVNERTPDPVTSHIV</sequence>
<accession>A0AAW0V8J9</accession>
<comment type="caution">
    <text evidence="2">The sequence shown here is derived from an EMBL/GenBank/DDBJ whole genome shotgun (WGS) entry which is preliminary data.</text>
</comment>
<protein>
    <submittedName>
        <fullName evidence="2">Uncharacterized protein</fullName>
    </submittedName>
</protein>
<dbReference type="PANTHER" id="PTHR12242">
    <property type="entry name" value="OS02G0130600 PROTEIN-RELATED"/>
    <property type="match status" value="1"/>
</dbReference>
<evidence type="ECO:0000313" key="2">
    <source>
        <dbReference type="EMBL" id="KAK8407702.1"/>
    </source>
</evidence>